<dbReference type="Gene3D" id="3.40.50.720">
    <property type="entry name" value="NAD(P)-binding Rossmann-like Domain"/>
    <property type="match status" value="1"/>
</dbReference>
<accession>A0A1G7KNH4</accession>
<dbReference type="Pfam" id="PF01370">
    <property type="entry name" value="Epimerase"/>
    <property type="match status" value="1"/>
</dbReference>
<organism evidence="2 3">
    <name type="scientific">Bradyrhizobium brasilense</name>
    <dbReference type="NCBI Taxonomy" id="1419277"/>
    <lineage>
        <taxon>Bacteria</taxon>
        <taxon>Pseudomonadati</taxon>
        <taxon>Pseudomonadota</taxon>
        <taxon>Alphaproteobacteria</taxon>
        <taxon>Hyphomicrobiales</taxon>
        <taxon>Nitrobacteraceae</taxon>
        <taxon>Bradyrhizobium</taxon>
    </lineage>
</organism>
<gene>
    <name evidence="2" type="ORF">SAMN05216337_105345</name>
</gene>
<proteinExistence type="predicted"/>
<sequence length="313" mass="33882">MSNRRPTVLVTGASGFVGRHVVPLLAGHGWLVRRAMRTPSPDANDIMIDTLGPSADWSDAVVGANAVVHLAARVHHKNEEHAIELYQTVNVEGTLHLARAAMAAGVQHFIFISTILVHGRSNSGRPPFREDDFLTPRGLYGMSKAAAEAGLKELVAGGSMRVTVIRPPMIYGAGAKGNFAYLEKAVKRGVPLPLANIRNRRAFLSVENLASFILHRLSQPGQDFDVFLVADSEQVSTPHFIERLAHAAQTPPRLFRLPASLLRVMLTLIGRGDACDSLLGSLELDLSKVATTGWQPPLSLDDGLKRVVSPRLP</sequence>
<evidence type="ECO:0000259" key="1">
    <source>
        <dbReference type="Pfam" id="PF01370"/>
    </source>
</evidence>
<dbReference type="RefSeq" id="WP_092089540.1">
    <property type="nucleotide sequence ID" value="NZ_FMZW01000053.1"/>
</dbReference>
<dbReference type="PANTHER" id="PTHR43245">
    <property type="entry name" value="BIFUNCTIONAL POLYMYXIN RESISTANCE PROTEIN ARNA"/>
    <property type="match status" value="1"/>
</dbReference>
<evidence type="ECO:0000313" key="2">
    <source>
        <dbReference type="EMBL" id="SDF38500.1"/>
    </source>
</evidence>
<evidence type="ECO:0000313" key="3">
    <source>
        <dbReference type="Proteomes" id="UP000199245"/>
    </source>
</evidence>
<dbReference type="PANTHER" id="PTHR43245:SF58">
    <property type="entry name" value="BLL5923 PROTEIN"/>
    <property type="match status" value="1"/>
</dbReference>
<dbReference type="AlphaFoldDB" id="A0A1G7KNH4"/>
<dbReference type="SUPFAM" id="SSF51735">
    <property type="entry name" value="NAD(P)-binding Rossmann-fold domains"/>
    <property type="match status" value="1"/>
</dbReference>
<dbReference type="InterPro" id="IPR001509">
    <property type="entry name" value="Epimerase_deHydtase"/>
</dbReference>
<dbReference type="Proteomes" id="UP000199245">
    <property type="component" value="Unassembled WGS sequence"/>
</dbReference>
<dbReference type="EMBL" id="FMZW01000053">
    <property type="protein sequence ID" value="SDF38500.1"/>
    <property type="molecule type" value="Genomic_DNA"/>
</dbReference>
<feature type="domain" description="NAD-dependent epimerase/dehydratase" evidence="1">
    <location>
        <begin position="8"/>
        <end position="220"/>
    </location>
</feature>
<dbReference type="InterPro" id="IPR036291">
    <property type="entry name" value="NAD(P)-bd_dom_sf"/>
</dbReference>
<name>A0A1G7KNH4_9BRAD</name>
<dbReference type="InterPro" id="IPR050177">
    <property type="entry name" value="Lipid_A_modif_metabolic_enz"/>
</dbReference>
<reference evidence="2 3" key="1">
    <citation type="submission" date="2016-10" db="EMBL/GenBank/DDBJ databases">
        <authorList>
            <person name="de Groot N.N."/>
        </authorList>
    </citation>
    <scope>NUCLEOTIDE SEQUENCE [LARGE SCALE GENOMIC DNA]</scope>
    <source>
        <strain evidence="2 3">R5</strain>
    </source>
</reference>
<protein>
    <submittedName>
        <fullName evidence="2">UDP-glucose 4-epimerase</fullName>
    </submittedName>
</protein>